<dbReference type="WBParaSite" id="nRc.2.0.1.t27913-RA">
    <property type="protein sequence ID" value="nRc.2.0.1.t27913-RA"/>
    <property type="gene ID" value="nRc.2.0.1.g27913"/>
</dbReference>
<feature type="transmembrane region" description="Helical" evidence="1">
    <location>
        <begin position="52"/>
        <end position="70"/>
    </location>
</feature>
<evidence type="ECO:0000256" key="1">
    <source>
        <dbReference type="SAM" id="Phobius"/>
    </source>
</evidence>
<protein>
    <submittedName>
        <fullName evidence="3">Uncharacterized protein</fullName>
    </submittedName>
</protein>
<dbReference type="AlphaFoldDB" id="A0A915JP90"/>
<dbReference type="Proteomes" id="UP000887565">
    <property type="component" value="Unplaced"/>
</dbReference>
<reference evidence="3" key="1">
    <citation type="submission" date="2022-11" db="UniProtKB">
        <authorList>
            <consortium name="WormBaseParasite"/>
        </authorList>
    </citation>
    <scope>IDENTIFICATION</scope>
</reference>
<evidence type="ECO:0000313" key="2">
    <source>
        <dbReference type="Proteomes" id="UP000887565"/>
    </source>
</evidence>
<keyword evidence="1" id="KW-0472">Membrane</keyword>
<organism evidence="2 3">
    <name type="scientific">Romanomermis culicivorax</name>
    <name type="common">Nematode worm</name>
    <dbReference type="NCBI Taxonomy" id="13658"/>
    <lineage>
        <taxon>Eukaryota</taxon>
        <taxon>Metazoa</taxon>
        <taxon>Ecdysozoa</taxon>
        <taxon>Nematoda</taxon>
        <taxon>Enoplea</taxon>
        <taxon>Dorylaimia</taxon>
        <taxon>Mermithida</taxon>
        <taxon>Mermithoidea</taxon>
        <taxon>Mermithidae</taxon>
        <taxon>Romanomermis</taxon>
    </lineage>
</organism>
<keyword evidence="2" id="KW-1185">Reference proteome</keyword>
<accession>A0A915JP90</accession>
<keyword evidence="1" id="KW-1133">Transmembrane helix</keyword>
<evidence type="ECO:0000313" key="3">
    <source>
        <dbReference type="WBParaSite" id="nRc.2.0.1.t27913-RA"/>
    </source>
</evidence>
<proteinExistence type="predicted"/>
<name>A0A915JP90_ROMCU</name>
<keyword evidence="1" id="KW-0812">Transmembrane</keyword>
<sequence>MIYRTLVQHKSQFIETGEYLSNMPETLQYLCQMFYLSMATNRIRKASSIRKLWKSAPVVFLAYPLIFAPIL</sequence>